<name>A0A3B1B3R4_9ZZZZ</name>
<proteinExistence type="predicted"/>
<dbReference type="InterPro" id="IPR025227">
    <property type="entry name" value="DUF4169"/>
</dbReference>
<evidence type="ECO:0008006" key="3">
    <source>
        <dbReference type="Google" id="ProtNLM"/>
    </source>
</evidence>
<evidence type="ECO:0000256" key="1">
    <source>
        <dbReference type="SAM" id="MobiDB-lite"/>
    </source>
</evidence>
<dbReference type="EMBL" id="UOFW01000176">
    <property type="protein sequence ID" value="VAX06664.1"/>
    <property type="molecule type" value="Genomic_DNA"/>
</dbReference>
<sequence length="68" mass="7754">MANIINFNKAGKKIAKIKQEKQAGKNRARFGQKKPAKRIIKKEIKALKDHLDAHKISDKDDNGDKERS</sequence>
<reference evidence="2" key="1">
    <citation type="submission" date="2018-06" db="EMBL/GenBank/DDBJ databases">
        <authorList>
            <person name="Zhirakovskaya E."/>
        </authorList>
    </citation>
    <scope>NUCLEOTIDE SEQUENCE</scope>
</reference>
<gene>
    <name evidence="2" type="ORF">MNBD_ALPHA03-1391</name>
</gene>
<evidence type="ECO:0000313" key="2">
    <source>
        <dbReference type="EMBL" id="VAX06664.1"/>
    </source>
</evidence>
<accession>A0A3B1B3R4</accession>
<feature type="region of interest" description="Disordered" evidence="1">
    <location>
        <begin position="17"/>
        <end position="36"/>
    </location>
</feature>
<dbReference type="Pfam" id="PF13770">
    <property type="entry name" value="DUF4169"/>
    <property type="match status" value="1"/>
</dbReference>
<feature type="compositionally biased region" description="Basic residues" evidence="1">
    <location>
        <begin position="24"/>
        <end position="36"/>
    </location>
</feature>
<dbReference type="AlphaFoldDB" id="A0A3B1B3R4"/>
<protein>
    <recommendedName>
        <fullName evidence="3">DUF4169 domain-containing protein</fullName>
    </recommendedName>
</protein>
<organism evidence="2">
    <name type="scientific">hydrothermal vent metagenome</name>
    <dbReference type="NCBI Taxonomy" id="652676"/>
    <lineage>
        <taxon>unclassified sequences</taxon>
        <taxon>metagenomes</taxon>
        <taxon>ecological metagenomes</taxon>
    </lineage>
</organism>